<evidence type="ECO:0000256" key="1">
    <source>
        <dbReference type="SAM" id="MobiDB-lite"/>
    </source>
</evidence>
<dbReference type="Proteomes" id="UP001066276">
    <property type="component" value="Chromosome 11"/>
</dbReference>
<feature type="compositionally biased region" description="Basic and acidic residues" evidence="1">
    <location>
        <begin position="35"/>
        <end position="57"/>
    </location>
</feature>
<organism evidence="2 3">
    <name type="scientific">Pleurodeles waltl</name>
    <name type="common">Iberian ribbed newt</name>
    <dbReference type="NCBI Taxonomy" id="8319"/>
    <lineage>
        <taxon>Eukaryota</taxon>
        <taxon>Metazoa</taxon>
        <taxon>Chordata</taxon>
        <taxon>Craniata</taxon>
        <taxon>Vertebrata</taxon>
        <taxon>Euteleostomi</taxon>
        <taxon>Amphibia</taxon>
        <taxon>Batrachia</taxon>
        <taxon>Caudata</taxon>
        <taxon>Salamandroidea</taxon>
        <taxon>Salamandridae</taxon>
        <taxon>Pleurodelinae</taxon>
        <taxon>Pleurodeles</taxon>
    </lineage>
</organism>
<evidence type="ECO:0000313" key="2">
    <source>
        <dbReference type="EMBL" id="KAJ1092269.1"/>
    </source>
</evidence>
<dbReference type="EMBL" id="JANPWB010000015">
    <property type="protein sequence ID" value="KAJ1092269.1"/>
    <property type="molecule type" value="Genomic_DNA"/>
</dbReference>
<feature type="compositionally biased region" description="Basic and acidic residues" evidence="1">
    <location>
        <begin position="97"/>
        <end position="112"/>
    </location>
</feature>
<protein>
    <submittedName>
        <fullName evidence="2">Uncharacterized protein</fullName>
    </submittedName>
</protein>
<sequence length="112" mass="12774">MTHRSILFHFRVKEGRGRRCAPCTGIKRKTRKGVARGEERTRRRHEELRTVTKEMEASQRLTADPTGPKSQRYGRRPAQTPATHVRKRGHLRCVDGVGKKGREGGECKDGKV</sequence>
<feature type="region of interest" description="Disordered" evidence="1">
    <location>
        <begin position="31"/>
        <end position="112"/>
    </location>
</feature>
<proteinExistence type="predicted"/>
<keyword evidence="3" id="KW-1185">Reference proteome</keyword>
<gene>
    <name evidence="2" type="ORF">NDU88_005380</name>
</gene>
<reference evidence="2" key="1">
    <citation type="journal article" date="2022" name="bioRxiv">
        <title>Sequencing and chromosome-scale assembly of the giantPleurodeles waltlgenome.</title>
        <authorList>
            <person name="Brown T."/>
            <person name="Elewa A."/>
            <person name="Iarovenko S."/>
            <person name="Subramanian E."/>
            <person name="Araus A.J."/>
            <person name="Petzold A."/>
            <person name="Susuki M."/>
            <person name="Suzuki K.-i.T."/>
            <person name="Hayashi T."/>
            <person name="Toyoda A."/>
            <person name="Oliveira C."/>
            <person name="Osipova E."/>
            <person name="Leigh N.D."/>
            <person name="Simon A."/>
            <person name="Yun M.H."/>
        </authorList>
    </citation>
    <scope>NUCLEOTIDE SEQUENCE</scope>
    <source>
        <strain evidence="2">20211129_DDA</strain>
        <tissue evidence="2">Liver</tissue>
    </source>
</reference>
<comment type="caution">
    <text evidence="2">The sequence shown here is derived from an EMBL/GenBank/DDBJ whole genome shotgun (WGS) entry which is preliminary data.</text>
</comment>
<accession>A0AAV7LPE1</accession>
<dbReference type="AlphaFoldDB" id="A0AAV7LPE1"/>
<name>A0AAV7LPE1_PLEWA</name>
<evidence type="ECO:0000313" key="3">
    <source>
        <dbReference type="Proteomes" id="UP001066276"/>
    </source>
</evidence>